<dbReference type="GO" id="GO:0004252">
    <property type="term" value="F:serine-type endopeptidase activity"/>
    <property type="evidence" value="ECO:0007669"/>
    <property type="project" value="InterPro"/>
</dbReference>
<keyword evidence="9" id="KW-1185">Reference proteome</keyword>
<evidence type="ECO:0000256" key="1">
    <source>
        <dbReference type="ARBA" id="ARBA00009228"/>
    </source>
</evidence>
<evidence type="ECO:0000256" key="3">
    <source>
        <dbReference type="ARBA" id="ARBA00022801"/>
    </source>
</evidence>
<dbReference type="PROSITE" id="PS00135">
    <property type="entry name" value="TRYPSIN_SER"/>
    <property type="match status" value="2"/>
</dbReference>
<dbReference type="Proteomes" id="UP000437017">
    <property type="component" value="Unassembled WGS sequence"/>
</dbReference>
<evidence type="ECO:0000313" key="8">
    <source>
        <dbReference type="EMBL" id="KAB0396564.1"/>
    </source>
</evidence>
<dbReference type="SUPFAM" id="SSF50494">
    <property type="entry name" value="Trypsin-like serine proteases"/>
    <property type="match status" value="2"/>
</dbReference>
<dbReference type="InterPro" id="IPR033116">
    <property type="entry name" value="TRYPSIN_SER"/>
</dbReference>
<dbReference type="PROSITE" id="PS50240">
    <property type="entry name" value="TRYPSIN_DOM"/>
    <property type="match status" value="2"/>
</dbReference>
<evidence type="ECO:0000313" key="9">
    <source>
        <dbReference type="Proteomes" id="UP000437017"/>
    </source>
</evidence>
<keyword evidence="5" id="KW-1015">Disulfide bond</keyword>
<name>A0A643C8X4_BALPH</name>
<dbReference type="PANTHER" id="PTHR24271:SF19">
    <property type="entry name" value="KALLIKREIN-6"/>
    <property type="match status" value="1"/>
</dbReference>
<dbReference type="InterPro" id="IPR001254">
    <property type="entry name" value="Trypsin_dom"/>
</dbReference>
<dbReference type="PRINTS" id="PR00722">
    <property type="entry name" value="CHYMOTRYPSIN"/>
</dbReference>
<comment type="similarity">
    <text evidence="1">Belongs to the peptidase S1 family. Snake venom subfamily.</text>
</comment>
<dbReference type="Pfam" id="PF00089">
    <property type="entry name" value="Trypsin"/>
    <property type="match status" value="4"/>
</dbReference>
<dbReference type="InterPro" id="IPR018114">
    <property type="entry name" value="TRYPSIN_HIS"/>
</dbReference>
<dbReference type="CDD" id="cd00190">
    <property type="entry name" value="Tryp_SPc"/>
    <property type="match status" value="1"/>
</dbReference>
<dbReference type="PANTHER" id="PTHR24271">
    <property type="entry name" value="KALLIKREIN-RELATED"/>
    <property type="match status" value="1"/>
</dbReference>
<evidence type="ECO:0000259" key="7">
    <source>
        <dbReference type="PROSITE" id="PS50240"/>
    </source>
</evidence>
<dbReference type="GO" id="GO:0006508">
    <property type="term" value="P:proteolysis"/>
    <property type="evidence" value="ECO:0007669"/>
    <property type="project" value="UniProtKB-KW"/>
</dbReference>
<dbReference type="AlphaFoldDB" id="A0A643C8X4"/>
<sequence length="541" mass="58084">SKAQLQDSKIPVLRCDHELEDESSGKGSGHKSVCKGSMKLGVWPQQKRPFLCLAAPERLREATMAGFFLPPLLTLLLSLALGSATQEGEGQSGRAALTLGPPIIPKAGQAVKKVNLPSRCEPPGTTWTVSGWATTTSPVATFPEKLMCTDVDIISSGDCRKVYKDLLGNSMLCAGIPNSSTNACNTMSLSPLARVEVQGLARQRLTTVGVYETEVGAGLHSEAEANLLCPLRGDSGGPLMCKGTLQGLVSWGVFPCGQPSNPTVYTQVCKYVDWINDTMRKWNLGEIQTLPPSAQTEEQNKVLHGGPCEQTSHPYQAALYTSGHLLCGGVVIHPLWVLTAAHCKKPNLQVYLGKHNLQQRESFQEESSVVWTVVHPGYNAATHDQDIMLLRLSRPAKFSAHIQPLSLERDCSANHTSCHILGWGKMADGAMTLATAGPLGADGRCTDHSTDSGATFPRVLQCLDITVLSDDRCKTAYPNQIGDTMLCAGEQAGRDSCRGDSGGPVVCSGSLQGLVSWGDFPCAQPNRPSVYTNLCRFSKWI</sequence>
<dbReference type="FunFam" id="2.40.10.10:FF:000010">
    <property type="entry name" value="Kallikrein related peptidase 11"/>
    <property type="match status" value="1"/>
</dbReference>
<feature type="non-terminal residue" evidence="8">
    <location>
        <position position="1"/>
    </location>
</feature>
<dbReference type="InterPro" id="IPR043504">
    <property type="entry name" value="Peptidase_S1_PA_chymotrypsin"/>
</dbReference>
<keyword evidence="3 6" id="KW-0378">Hydrolase</keyword>
<evidence type="ECO:0000256" key="4">
    <source>
        <dbReference type="ARBA" id="ARBA00022825"/>
    </source>
</evidence>
<keyword evidence="2 6" id="KW-0645">Protease</keyword>
<organism evidence="8 9">
    <name type="scientific">Balaenoptera physalus</name>
    <name type="common">Fin whale</name>
    <name type="synonym">Balaena physalus</name>
    <dbReference type="NCBI Taxonomy" id="9770"/>
    <lineage>
        <taxon>Eukaryota</taxon>
        <taxon>Metazoa</taxon>
        <taxon>Chordata</taxon>
        <taxon>Craniata</taxon>
        <taxon>Vertebrata</taxon>
        <taxon>Euteleostomi</taxon>
        <taxon>Mammalia</taxon>
        <taxon>Eutheria</taxon>
        <taxon>Laurasiatheria</taxon>
        <taxon>Artiodactyla</taxon>
        <taxon>Whippomorpha</taxon>
        <taxon>Cetacea</taxon>
        <taxon>Mysticeti</taxon>
        <taxon>Balaenopteridae</taxon>
        <taxon>Balaenoptera</taxon>
    </lineage>
</organism>
<proteinExistence type="inferred from homology"/>
<accession>A0A643C8X4</accession>
<dbReference type="InterPro" id="IPR009003">
    <property type="entry name" value="Peptidase_S1_PA"/>
</dbReference>
<dbReference type="PROSITE" id="PS00134">
    <property type="entry name" value="TRYPSIN_HIS"/>
    <property type="match status" value="1"/>
</dbReference>
<reference evidence="8 9" key="1">
    <citation type="journal article" date="2019" name="PLoS ONE">
        <title>Genomic analyses reveal an absence of contemporary introgressive admixture between fin whales and blue whales, despite known hybrids.</title>
        <authorList>
            <person name="Westbury M.V."/>
            <person name="Petersen B."/>
            <person name="Lorenzen E.D."/>
        </authorList>
    </citation>
    <scope>NUCLEOTIDE SEQUENCE [LARGE SCALE GENOMIC DNA]</scope>
    <source>
        <strain evidence="8">FinWhale-01</strain>
    </source>
</reference>
<evidence type="ECO:0000256" key="6">
    <source>
        <dbReference type="RuleBase" id="RU363034"/>
    </source>
</evidence>
<gene>
    <name evidence="8" type="ORF">E2I00_005842</name>
</gene>
<feature type="domain" description="Peptidase S1" evidence="7">
    <location>
        <begin position="303"/>
        <end position="541"/>
    </location>
</feature>
<dbReference type="SMART" id="SM00020">
    <property type="entry name" value="Tryp_SPc"/>
    <property type="match status" value="2"/>
</dbReference>
<feature type="domain" description="Peptidase S1" evidence="7">
    <location>
        <begin position="95"/>
        <end position="280"/>
    </location>
</feature>
<evidence type="ECO:0000256" key="5">
    <source>
        <dbReference type="ARBA" id="ARBA00023157"/>
    </source>
</evidence>
<evidence type="ECO:0000256" key="2">
    <source>
        <dbReference type="ARBA" id="ARBA00022670"/>
    </source>
</evidence>
<keyword evidence="4 6" id="KW-0720">Serine protease</keyword>
<dbReference type="OrthoDB" id="10059102at2759"/>
<protein>
    <recommendedName>
        <fullName evidence="7">Peptidase S1 domain-containing protein</fullName>
    </recommendedName>
</protein>
<dbReference type="EMBL" id="SGJD01002138">
    <property type="protein sequence ID" value="KAB0396564.1"/>
    <property type="molecule type" value="Genomic_DNA"/>
</dbReference>
<comment type="caution">
    <text evidence="8">The sequence shown here is derived from an EMBL/GenBank/DDBJ whole genome shotgun (WGS) entry which is preliminary data.</text>
</comment>
<dbReference type="Gene3D" id="2.40.10.10">
    <property type="entry name" value="Trypsin-like serine proteases"/>
    <property type="match status" value="3"/>
</dbReference>
<dbReference type="GO" id="GO:0030141">
    <property type="term" value="C:secretory granule"/>
    <property type="evidence" value="ECO:0007669"/>
    <property type="project" value="TreeGrafter"/>
</dbReference>
<dbReference type="InterPro" id="IPR001314">
    <property type="entry name" value="Peptidase_S1A"/>
</dbReference>